<gene>
    <name evidence="2" type="ORF">H8S20_12205</name>
</gene>
<feature type="transmembrane region" description="Helical" evidence="1">
    <location>
        <begin position="31"/>
        <end position="50"/>
    </location>
</feature>
<evidence type="ECO:0000313" key="2">
    <source>
        <dbReference type="EMBL" id="MBC5629653.1"/>
    </source>
</evidence>
<feature type="transmembrane region" description="Helical" evidence="1">
    <location>
        <begin position="71"/>
        <end position="90"/>
    </location>
</feature>
<comment type="caution">
    <text evidence="2">The sequence shown here is derived from an EMBL/GenBank/DDBJ whole genome shotgun (WGS) entry which is preliminary data.</text>
</comment>
<keyword evidence="1" id="KW-0812">Transmembrane</keyword>
<organism evidence="2 3">
    <name type="scientific">Clostridium hominis</name>
    <dbReference type="NCBI Taxonomy" id="2763036"/>
    <lineage>
        <taxon>Bacteria</taxon>
        <taxon>Bacillati</taxon>
        <taxon>Bacillota</taxon>
        <taxon>Clostridia</taxon>
        <taxon>Eubacteriales</taxon>
        <taxon>Clostridiaceae</taxon>
        <taxon>Clostridium</taxon>
    </lineage>
</organism>
<protein>
    <submittedName>
        <fullName evidence="2">Uncharacterized protein</fullName>
    </submittedName>
</protein>
<dbReference type="EMBL" id="JACOOO010000025">
    <property type="protein sequence ID" value="MBC5629653.1"/>
    <property type="molecule type" value="Genomic_DNA"/>
</dbReference>
<evidence type="ECO:0000313" key="3">
    <source>
        <dbReference type="Proteomes" id="UP000596929"/>
    </source>
</evidence>
<accession>A0ABR7DE63</accession>
<proteinExistence type="predicted"/>
<name>A0ABR7DE63_9CLOT</name>
<dbReference type="Proteomes" id="UP000596929">
    <property type="component" value="Unassembled WGS sequence"/>
</dbReference>
<feature type="transmembrane region" description="Helical" evidence="1">
    <location>
        <begin position="110"/>
        <end position="137"/>
    </location>
</feature>
<feature type="transmembrane region" description="Helical" evidence="1">
    <location>
        <begin position="7"/>
        <end position="25"/>
    </location>
</feature>
<sequence length="223" mass="25484">MREKVKRVIYGLLGAAVGMSVGYIKNEKIKAAFIIISTIILIGILVKDRIRWVQNNKIIGDRYIKLKKNMAVDIILFLVLGWGVLSLYSLEKAFIYRETGKEGLDSFIYFISNINVLSIIILLFIVVMILIIVFGIISKFICPSKISSEGILFTEGMLVTFDRIEKIEVESSMIGNTRKIKIYFDKGYRIVKSTKEKYAEIRNILVTNSCVYIEEDSICRSEI</sequence>
<keyword evidence="1" id="KW-1133">Transmembrane helix</keyword>
<dbReference type="RefSeq" id="WP_186860302.1">
    <property type="nucleotide sequence ID" value="NZ_JACOOO010000025.1"/>
</dbReference>
<evidence type="ECO:0000256" key="1">
    <source>
        <dbReference type="SAM" id="Phobius"/>
    </source>
</evidence>
<reference evidence="2 3" key="1">
    <citation type="submission" date="2020-08" db="EMBL/GenBank/DDBJ databases">
        <title>Genome public.</title>
        <authorList>
            <person name="Liu C."/>
            <person name="Sun Q."/>
        </authorList>
    </citation>
    <scope>NUCLEOTIDE SEQUENCE [LARGE SCALE GENOMIC DNA]</scope>
    <source>
        <strain evidence="2 3">NSJ-6</strain>
    </source>
</reference>
<keyword evidence="3" id="KW-1185">Reference proteome</keyword>
<keyword evidence="1" id="KW-0472">Membrane</keyword>